<feature type="compositionally biased region" description="Basic and acidic residues" evidence="2">
    <location>
        <begin position="163"/>
        <end position="174"/>
    </location>
</feature>
<dbReference type="Pfam" id="PF25442">
    <property type="entry name" value="Ubiquitin_RHG40_C"/>
    <property type="match status" value="1"/>
</dbReference>
<organism evidence="4 5">
    <name type="scientific">Labeo rohita</name>
    <name type="common">Indian major carp</name>
    <name type="synonym">Cyprinus rohita</name>
    <dbReference type="NCBI Taxonomy" id="84645"/>
    <lineage>
        <taxon>Eukaryota</taxon>
        <taxon>Metazoa</taxon>
        <taxon>Chordata</taxon>
        <taxon>Craniata</taxon>
        <taxon>Vertebrata</taxon>
        <taxon>Euteleostomi</taxon>
        <taxon>Actinopterygii</taxon>
        <taxon>Neopterygii</taxon>
        <taxon>Teleostei</taxon>
        <taxon>Ostariophysi</taxon>
        <taxon>Cypriniformes</taxon>
        <taxon>Cyprinidae</taxon>
        <taxon>Labeoninae</taxon>
        <taxon>Labeonini</taxon>
        <taxon>Labeo</taxon>
    </lineage>
</organism>
<dbReference type="EMBL" id="JACTAM010000024">
    <property type="protein sequence ID" value="KAI2648732.1"/>
    <property type="molecule type" value="Genomic_DNA"/>
</dbReference>
<dbReference type="InterPro" id="IPR057323">
    <property type="entry name" value="RHG40/28/18_ubiquitin"/>
</dbReference>
<comment type="caution">
    <text evidence="4">The sequence shown here is derived from an EMBL/GenBank/DDBJ whole genome shotgun (WGS) entry which is preliminary data.</text>
</comment>
<dbReference type="PANTHER" id="PTHR14963">
    <property type="entry name" value="RHO GTPASE ACTIVATING PROTEIN 18,19-RELATED"/>
    <property type="match status" value="1"/>
</dbReference>
<evidence type="ECO:0000256" key="1">
    <source>
        <dbReference type="ARBA" id="ARBA00022468"/>
    </source>
</evidence>
<feature type="compositionally biased region" description="Basic residues" evidence="2">
    <location>
        <begin position="582"/>
        <end position="596"/>
    </location>
</feature>
<dbReference type="Gene3D" id="1.10.555.10">
    <property type="entry name" value="Rho GTPase activation protein"/>
    <property type="match status" value="1"/>
</dbReference>
<proteinExistence type="predicted"/>
<dbReference type="SMART" id="SM00324">
    <property type="entry name" value="RhoGAP"/>
    <property type="match status" value="1"/>
</dbReference>
<evidence type="ECO:0000313" key="4">
    <source>
        <dbReference type="EMBL" id="KAI2648732.1"/>
    </source>
</evidence>
<accession>A0ABQ8LFM7</accession>
<protein>
    <submittedName>
        <fullName evidence="4">Rho GTPase-activating protein 28</fullName>
    </submittedName>
</protein>
<dbReference type="Pfam" id="PF00620">
    <property type="entry name" value="RhoGAP"/>
    <property type="match status" value="1"/>
</dbReference>
<feature type="compositionally biased region" description="Basic and acidic residues" evidence="2">
    <location>
        <begin position="558"/>
        <end position="579"/>
    </location>
</feature>
<dbReference type="InterPro" id="IPR008936">
    <property type="entry name" value="Rho_GTPase_activation_prot"/>
</dbReference>
<feature type="region of interest" description="Disordered" evidence="2">
    <location>
        <begin position="558"/>
        <end position="602"/>
    </location>
</feature>
<reference evidence="4 5" key="1">
    <citation type="submission" date="2022-01" db="EMBL/GenBank/DDBJ databases">
        <title>A high-quality chromosome-level genome assembly of rohu carp, Labeo rohita.</title>
        <authorList>
            <person name="Arick M.A. II"/>
            <person name="Hsu C.-Y."/>
            <person name="Magbanua Z."/>
            <person name="Pechanova O."/>
            <person name="Grover C."/>
            <person name="Miller E."/>
            <person name="Thrash A."/>
            <person name="Ezzel L."/>
            <person name="Alam S."/>
            <person name="Benzie J."/>
            <person name="Hamilton M."/>
            <person name="Karsi A."/>
            <person name="Lawrence M.L."/>
            <person name="Peterson D.G."/>
        </authorList>
    </citation>
    <scope>NUCLEOTIDE SEQUENCE [LARGE SCALE GENOMIC DNA]</scope>
    <source>
        <strain evidence="5">BAU-BD-2019</strain>
        <tissue evidence="4">Blood</tissue>
    </source>
</reference>
<dbReference type="PROSITE" id="PS50238">
    <property type="entry name" value="RHOGAP"/>
    <property type="match status" value="1"/>
</dbReference>
<dbReference type="Proteomes" id="UP000830375">
    <property type="component" value="Unassembled WGS sequence"/>
</dbReference>
<dbReference type="PANTHER" id="PTHR14963:SF5">
    <property type="entry name" value="RHO GTPASE-ACTIVATING PROTEIN 28"/>
    <property type="match status" value="1"/>
</dbReference>
<evidence type="ECO:0000256" key="2">
    <source>
        <dbReference type="SAM" id="MobiDB-lite"/>
    </source>
</evidence>
<name>A0ABQ8LFM7_LABRO</name>
<dbReference type="InterPro" id="IPR000198">
    <property type="entry name" value="RhoGAP_dom"/>
</dbReference>
<sequence length="635" mass="72944">MRLTALCLKEYPRKAQYQRIGSMSLPTAVSPSAPERCVSRDSMEDYWSEVKNIEEERQGGQEELMERGSMDEAEIEEAWLQEAGLSTLVTGTQSDGPAEALLSTLTRSQAAMVKKRLDNYTQTLRKRNKQPMRHVRDVFSMPGASLLLRPFVRRVNASQNNRPTDRDRDRNEQRHMRKHQIGAWSVTGRLEAESASELTPPISPNGQIAPKLPQWNPPKADTNGSSSVSETIVLSFDVPYSEAARAHRKGRECQDCRRIRKDDRDLPSFQIVKPRQGVTRVNDLSSEDIKKIGYISLIELTTFYDILGIEMKRNRVVRNNGIFGVPLTTLLENDQKKYPGSRVPLVFKKLLFKLEQTGLQTEGILRVPGSASRVKHLRQELELKFYEDRFDWDQVRQNDAAGLLKMFIRELPYPLLTQQHLPAFTAAQSESERPHLRLIADRSVSRLSSLCLSALLEFLRKVVAYEEKNRMSLWNVSMIVAPNLFTFRGKNVKQEEMQGAVSAAQLVRLLITHQDLLWTVPCFLISHIRKMNEATMGKKTPTSEKNKRRLLKRWNMEKDRERSEGFHGDSAQHRDEGQRHNGALRHRERARVTRHQSKTETVSVRGERCLDPDAHLLDVYHANPHCEWVLKSRST</sequence>
<dbReference type="SUPFAM" id="SSF48350">
    <property type="entry name" value="GTPase activation domain, GAP"/>
    <property type="match status" value="1"/>
</dbReference>
<keyword evidence="1" id="KW-0343">GTPase activation</keyword>
<evidence type="ECO:0000313" key="5">
    <source>
        <dbReference type="Proteomes" id="UP000830375"/>
    </source>
</evidence>
<keyword evidence="5" id="KW-1185">Reference proteome</keyword>
<gene>
    <name evidence="4" type="ORF">H4Q32_019844</name>
</gene>
<evidence type="ECO:0000259" key="3">
    <source>
        <dbReference type="PROSITE" id="PS50238"/>
    </source>
</evidence>
<feature type="region of interest" description="Disordered" evidence="2">
    <location>
        <begin position="153"/>
        <end position="177"/>
    </location>
</feature>
<feature type="domain" description="Rho-GAP" evidence="3">
    <location>
        <begin position="325"/>
        <end position="518"/>
    </location>
</feature>